<accession>A0A448ZX81</accession>
<dbReference type="SUPFAM" id="SSF52540">
    <property type="entry name" value="P-loop containing nucleoside triphosphate hydrolases"/>
    <property type="match status" value="1"/>
</dbReference>
<dbReference type="InterPro" id="IPR027417">
    <property type="entry name" value="P-loop_NTPase"/>
</dbReference>
<dbReference type="GO" id="GO:0002949">
    <property type="term" value="P:tRNA threonylcarbamoyladenosine modification"/>
    <property type="evidence" value="ECO:0007669"/>
    <property type="project" value="InterPro"/>
</dbReference>
<keyword evidence="1" id="KW-0418">Kinase</keyword>
<protein>
    <submittedName>
        <fullName evidence="1">ATPase or kinase</fullName>
    </submittedName>
</protein>
<dbReference type="KEGG" id="mob:NCTC10112_00453"/>
<dbReference type="Proteomes" id="UP000290482">
    <property type="component" value="Chromosome"/>
</dbReference>
<keyword evidence="1" id="KW-0808">Transferase</keyword>
<dbReference type="RefSeq" id="WP_022935829.1">
    <property type="nucleotide sequence ID" value="NZ_LR214940.1"/>
</dbReference>
<gene>
    <name evidence="1" type="ORF">NCTC10112_00453</name>
</gene>
<dbReference type="AlphaFoldDB" id="A0A448ZX81"/>
<dbReference type="Pfam" id="PF02367">
    <property type="entry name" value="TsaE"/>
    <property type="match status" value="1"/>
</dbReference>
<dbReference type="GO" id="GO:0016301">
    <property type="term" value="F:kinase activity"/>
    <property type="evidence" value="ECO:0007669"/>
    <property type="project" value="UniProtKB-KW"/>
</dbReference>
<proteinExistence type="predicted"/>
<dbReference type="InterPro" id="IPR003442">
    <property type="entry name" value="T6A_TsaE"/>
</dbReference>
<evidence type="ECO:0000313" key="2">
    <source>
        <dbReference type="Proteomes" id="UP000290482"/>
    </source>
</evidence>
<dbReference type="Gene3D" id="3.40.50.300">
    <property type="entry name" value="P-loop containing nucleotide triphosphate hydrolases"/>
    <property type="match status" value="1"/>
</dbReference>
<evidence type="ECO:0000313" key="1">
    <source>
        <dbReference type="EMBL" id="VEU55865.1"/>
    </source>
</evidence>
<organism evidence="1 2">
    <name type="scientific">Metamycoplasma orale</name>
    <name type="common">Mycoplasma orale</name>
    <dbReference type="NCBI Taxonomy" id="2121"/>
    <lineage>
        <taxon>Bacteria</taxon>
        <taxon>Bacillati</taxon>
        <taxon>Mycoplasmatota</taxon>
        <taxon>Mycoplasmoidales</taxon>
        <taxon>Metamycoplasmataceae</taxon>
        <taxon>Metamycoplasma</taxon>
    </lineage>
</organism>
<reference evidence="1 2" key="1">
    <citation type="submission" date="2019-01" db="EMBL/GenBank/DDBJ databases">
        <authorList>
            <consortium name="Pathogen Informatics"/>
        </authorList>
    </citation>
    <scope>NUCLEOTIDE SEQUENCE [LARGE SCALE GENOMIC DNA]</scope>
    <source>
        <strain evidence="1 2">NCTC10112</strain>
    </source>
</reference>
<dbReference type="EMBL" id="LR214940">
    <property type="protein sequence ID" value="VEU55865.1"/>
    <property type="molecule type" value="Genomic_DNA"/>
</dbReference>
<dbReference type="OrthoDB" id="9815896at2"/>
<name>A0A448ZX81_METOS</name>
<keyword evidence="2" id="KW-1185">Reference proteome</keyword>
<sequence length="134" mass="15554">MKKTYIFKNNESLLPLATELLKDKNVEAILMDGELGAGKTTLTKEIGKLLNETKTIISPTFNTLLIYDHLVHIDAYKLKGSIDIYEEFFDGKLVIIEWASNIKHNFDYYYNINIKLDKNANHIFEVELIDKREN</sequence>